<dbReference type="Proteomes" id="UP001566476">
    <property type="component" value="Unassembled WGS sequence"/>
</dbReference>
<dbReference type="PROSITE" id="PS51318">
    <property type="entry name" value="TAT"/>
    <property type="match status" value="1"/>
</dbReference>
<protein>
    <submittedName>
        <fullName evidence="1">Uncharacterized protein</fullName>
    </submittedName>
</protein>
<keyword evidence="2" id="KW-1185">Reference proteome</keyword>
<dbReference type="EMBL" id="JBGGTQ010000004">
    <property type="protein sequence ID" value="MEZ0492394.1"/>
    <property type="molecule type" value="Genomic_DNA"/>
</dbReference>
<gene>
    <name evidence="1" type="ORF">AB2L28_09095</name>
</gene>
<evidence type="ECO:0000313" key="1">
    <source>
        <dbReference type="EMBL" id="MEZ0492394.1"/>
    </source>
</evidence>
<name>A0ABV4I144_9ACTN</name>
<dbReference type="InterPro" id="IPR006311">
    <property type="entry name" value="TAT_signal"/>
</dbReference>
<evidence type="ECO:0000313" key="2">
    <source>
        <dbReference type="Proteomes" id="UP001566476"/>
    </source>
</evidence>
<reference evidence="1 2" key="1">
    <citation type="submission" date="2024-07" db="EMBL/GenBank/DDBJ databases">
        <authorList>
            <person name="Thanompreechachai J."/>
            <person name="Duangmal K."/>
        </authorList>
    </citation>
    <scope>NUCLEOTIDE SEQUENCE [LARGE SCALE GENOMIC DNA]</scope>
    <source>
        <strain evidence="1 2">TBRC 1896</strain>
    </source>
</reference>
<comment type="caution">
    <text evidence="1">The sequence shown here is derived from an EMBL/GenBank/DDBJ whole genome shotgun (WGS) entry which is preliminary data.</text>
</comment>
<dbReference type="RefSeq" id="WP_370718446.1">
    <property type="nucleotide sequence ID" value="NZ_JBGGTQ010000004.1"/>
</dbReference>
<accession>A0ABV4I144</accession>
<proteinExistence type="predicted"/>
<organism evidence="1 2">
    <name type="scientific">Kineococcus mangrovi</name>
    <dbReference type="NCBI Taxonomy" id="1660183"/>
    <lineage>
        <taxon>Bacteria</taxon>
        <taxon>Bacillati</taxon>
        <taxon>Actinomycetota</taxon>
        <taxon>Actinomycetes</taxon>
        <taxon>Kineosporiales</taxon>
        <taxon>Kineosporiaceae</taxon>
        <taxon>Kineococcus</taxon>
    </lineage>
</organism>
<sequence>MSTTAAQTTSTRRRLRRGALALVLTAAVVGGGTGVAFAGQDTAVPTTGHSHGEQSYGDDMLIAPQVSGVVADGSTADDSTTTEHSYGDDMLIAPTEHSYGDDMLIAPQVVTDSVQGS</sequence>